<dbReference type="GO" id="GO:0000981">
    <property type="term" value="F:DNA-binding transcription factor activity, RNA polymerase II-specific"/>
    <property type="evidence" value="ECO:0007669"/>
    <property type="project" value="TreeGrafter"/>
</dbReference>
<dbReference type="Gene3D" id="1.20.5.170">
    <property type="match status" value="1"/>
</dbReference>
<dbReference type="InterPro" id="IPR000837">
    <property type="entry name" value="AP-1"/>
</dbReference>
<feature type="compositionally biased region" description="Polar residues" evidence="4">
    <location>
        <begin position="106"/>
        <end position="118"/>
    </location>
</feature>
<dbReference type="GO" id="GO:0005634">
    <property type="term" value="C:nucleus"/>
    <property type="evidence" value="ECO:0007669"/>
    <property type="project" value="TreeGrafter"/>
</dbReference>
<dbReference type="PROSITE" id="PS00036">
    <property type="entry name" value="BZIP_BASIC"/>
    <property type="match status" value="1"/>
</dbReference>
<keyword evidence="7" id="KW-1185">Reference proteome</keyword>
<sequence>MYQELSTVYGEQCPPVAAFDSDPVYNQHPDHHLNQTLRTYPYGPPSDLGYPQPLYGSSGDLRQIPQPMAGIPPGYEHNANQTHDLPTIIRRPDLQWLVTTSNVGLRTRTPPNTVSSSHVGRMEETSSSVTISHHDLPNQRFQADQFPPPLQRSTNKRAKLDSSGQTRPKGTPGRKRKFQDHELSPAEASKRHVRRERNKIAAAKCRNRRRELTDRLQGETDHLEDHQSLLHQEIMALQQEKDQLEFLLAAHSPQCKAGIGPDDHCILPHDDIRMMNRENLGMHEMSLVPPPEVMEEIIQQPHTDSCVPDNSHVPSYYNEYSNQDAATEAMRNSLPMPLTVTTTANNNGATDLSLHPHSYAPPPRYPNMNLGELDSISEAPLNTPVCTLATPTISSGVFTFTPSVLNTATAATDITSFPFHTSTASTPCPDFFHAPRQPTTPSYTASVTSFQTAGQPIPPSSGYNVQPQSCSAAHRRSSSSESHNSRDSVKSPKLLSL</sequence>
<dbReference type="Proteomes" id="UP000007875">
    <property type="component" value="Unassembled WGS sequence"/>
</dbReference>
<feature type="compositionally biased region" description="Basic and acidic residues" evidence="4">
    <location>
        <begin position="179"/>
        <end position="190"/>
    </location>
</feature>
<evidence type="ECO:0000256" key="4">
    <source>
        <dbReference type="SAM" id="MobiDB-lite"/>
    </source>
</evidence>
<evidence type="ECO:0000256" key="2">
    <source>
        <dbReference type="ARBA" id="ARBA00023125"/>
    </source>
</evidence>
<feature type="domain" description="BZIP" evidence="5">
    <location>
        <begin position="188"/>
        <end position="251"/>
    </location>
</feature>
<evidence type="ECO:0000256" key="3">
    <source>
        <dbReference type="ARBA" id="ARBA00023163"/>
    </source>
</evidence>
<dbReference type="CDD" id="cd14721">
    <property type="entry name" value="bZIP_Fos"/>
    <property type="match status" value="1"/>
</dbReference>
<dbReference type="AlphaFoldDB" id="H2YSV4"/>
<keyword evidence="3" id="KW-0804">Transcription</keyword>
<accession>H2YSV4</accession>
<dbReference type="InParanoid" id="H2YSV4"/>
<protein>
    <recommendedName>
        <fullName evidence="5">BZIP domain-containing protein</fullName>
    </recommendedName>
</protein>
<feature type="region of interest" description="Disordered" evidence="4">
    <location>
        <begin position="435"/>
        <end position="497"/>
    </location>
</feature>
<dbReference type="PROSITE" id="PS50217">
    <property type="entry name" value="BZIP"/>
    <property type="match status" value="1"/>
</dbReference>
<feature type="compositionally biased region" description="Polar residues" evidence="4">
    <location>
        <begin position="437"/>
        <end position="454"/>
    </location>
</feature>
<dbReference type="InterPro" id="IPR046347">
    <property type="entry name" value="bZIP_sf"/>
</dbReference>
<dbReference type="PRINTS" id="PR00042">
    <property type="entry name" value="LEUZIPPRFOS"/>
</dbReference>
<dbReference type="Pfam" id="PF00170">
    <property type="entry name" value="bZIP_1"/>
    <property type="match status" value="1"/>
</dbReference>
<dbReference type="eggNOG" id="KOG1414">
    <property type="taxonomic scope" value="Eukaryota"/>
</dbReference>
<dbReference type="OMA" id="QCKAGIG"/>
<dbReference type="Ensembl" id="ENSCSAVT00000008523.1">
    <property type="protein sequence ID" value="ENSCSAVP00000008414.1"/>
    <property type="gene ID" value="ENSCSAVG00000004996.1"/>
</dbReference>
<reference evidence="7" key="1">
    <citation type="submission" date="2003-08" db="EMBL/GenBank/DDBJ databases">
        <authorList>
            <person name="Birren B."/>
            <person name="Nusbaum C."/>
            <person name="Abebe A."/>
            <person name="Abouelleil A."/>
            <person name="Adekoya E."/>
            <person name="Ait-zahra M."/>
            <person name="Allen N."/>
            <person name="Allen T."/>
            <person name="An P."/>
            <person name="Anderson M."/>
            <person name="Anderson S."/>
            <person name="Arachchi H."/>
            <person name="Armbruster J."/>
            <person name="Bachantsang P."/>
            <person name="Baldwin J."/>
            <person name="Barry A."/>
            <person name="Bayul T."/>
            <person name="Blitshsteyn B."/>
            <person name="Bloom T."/>
            <person name="Blye J."/>
            <person name="Boguslavskiy L."/>
            <person name="Borowsky M."/>
            <person name="Boukhgalter B."/>
            <person name="Brunache A."/>
            <person name="Butler J."/>
            <person name="Calixte N."/>
            <person name="Calvo S."/>
            <person name="Camarata J."/>
            <person name="Campo K."/>
            <person name="Chang J."/>
            <person name="Cheshatsang Y."/>
            <person name="Citroen M."/>
            <person name="Collymore A."/>
            <person name="Considine T."/>
            <person name="Cook A."/>
            <person name="Cooke P."/>
            <person name="Corum B."/>
            <person name="Cuomo C."/>
            <person name="David R."/>
            <person name="Dawoe T."/>
            <person name="Degray S."/>
            <person name="Dodge S."/>
            <person name="Dooley K."/>
            <person name="Dorje P."/>
            <person name="Dorjee K."/>
            <person name="Dorris L."/>
            <person name="Duffey N."/>
            <person name="Dupes A."/>
            <person name="Elkins T."/>
            <person name="Engels R."/>
            <person name="Erickson J."/>
            <person name="Farina A."/>
            <person name="Faro S."/>
            <person name="Ferreira P."/>
            <person name="Fischer H."/>
            <person name="Fitzgerald M."/>
            <person name="Foley K."/>
            <person name="Gage D."/>
            <person name="Galagan J."/>
            <person name="Gearin G."/>
            <person name="Gnerre S."/>
            <person name="Gnirke A."/>
            <person name="Goyette A."/>
            <person name="Graham J."/>
            <person name="Grandbois E."/>
            <person name="Gyaltsen K."/>
            <person name="Hafez N."/>
            <person name="Hagopian D."/>
            <person name="Hagos B."/>
            <person name="Hall J."/>
            <person name="Hatcher B."/>
            <person name="Heller A."/>
            <person name="Higgins H."/>
            <person name="Honan T."/>
            <person name="Horn A."/>
            <person name="Houde N."/>
            <person name="Hughes L."/>
            <person name="Hulme W."/>
            <person name="Husby E."/>
            <person name="Iliev I."/>
            <person name="Jaffe D."/>
            <person name="Jones C."/>
            <person name="Kamal M."/>
            <person name="Kamat A."/>
            <person name="Kamvysselis M."/>
            <person name="Karlsson E."/>
            <person name="Kells C."/>
            <person name="Kieu A."/>
            <person name="Kisner P."/>
            <person name="Kodira C."/>
            <person name="Kulbokas E."/>
            <person name="Labutti K."/>
            <person name="Lama D."/>
            <person name="Landers T."/>
            <person name="Leger J."/>
            <person name="Levine S."/>
            <person name="Lewis D."/>
            <person name="Lewis T."/>
            <person name="Lindblad-toh K."/>
            <person name="Liu X."/>
            <person name="Lokyitsang T."/>
            <person name="Lokyitsang Y."/>
            <person name="Lucien O."/>
            <person name="Lui A."/>
            <person name="Ma L.J."/>
            <person name="Mabbitt R."/>
            <person name="Macdonald J."/>
            <person name="Maclean C."/>
            <person name="Major J."/>
            <person name="Manning J."/>
            <person name="Marabella R."/>
            <person name="Maru K."/>
            <person name="Matthews C."/>
            <person name="Mauceli E."/>
            <person name="Mccarthy M."/>
            <person name="Mcdonough S."/>
            <person name="Mcghee T."/>
            <person name="Meldrim J."/>
            <person name="Meneus L."/>
            <person name="Mesirov J."/>
            <person name="Mihalev A."/>
            <person name="Mihova T."/>
            <person name="Mikkelsen T."/>
            <person name="Mlenga V."/>
            <person name="Moru K."/>
            <person name="Mozes J."/>
            <person name="Mulrain L."/>
            <person name="Munson G."/>
            <person name="Naylor J."/>
            <person name="Newes C."/>
            <person name="Nguyen C."/>
            <person name="Nguyen N."/>
            <person name="Nguyen T."/>
            <person name="Nicol R."/>
            <person name="Nielsen C."/>
            <person name="Nizzari M."/>
            <person name="Norbu C."/>
            <person name="Norbu N."/>
            <person name="O'donnell P."/>
            <person name="Okoawo O."/>
            <person name="O'leary S."/>
            <person name="Omotosho B."/>
            <person name="O'neill K."/>
            <person name="Osman S."/>
            <person name="Parker S."/>
            <person name="Perrin D."/>
            <person name="Phunkhang P."/>
            <person name="Piqani B."/>
            <person name="Purcell S."/>
            <person name="Rachupka T."/>
            <person name="Ramasamy U."/>
            <person name="Rameau R."/>
            <person name="Ray V."/>
            <person name="Raymond C."/>
            <person name="Retta R."/>
            <person name="Richardson S."/>
            <person name="Rise C."/>
            <person name="Rodriguez J."/>
            <person name="Rogers J."/>
            <person name="Rogov P."/>
            <person name="Rutman M."/>
            <person name="Schupbach R."/>
            <person name="Seaman C."/>
            <person name="Settipalli S."/>
            <person name="Sharpe T."/>
            <person name="Sheridan J."/>
            <person name="Sherpa N."/>
            <person name="Shi J."/>
            <person name="Smirnov S."/>
            <person name="Smith C."/>
            <person name="Sougnez C."/>
            <person name="Spencer B."/>
            <person name="Stalker J."/>
            <person name="Stange-thomann N."/>
            <person name="Stavropoulos S."/>
            <person name="Stetson K."/>
            <person name="Stone C."/>
            <person name="Stone S."/>
            <person name="Stubbs M."/>
            <person name="Talamas J."/>
            <person name="Tchuinga P."/>
            <person name="Tenzing P."/>
            <person name="Tesfaye S."/>
            <person name="Theodore J."/>
            <person name="Thoulutsang Y."/>
            <person name="Topham K."/>
            <person name="Towey S."/>
            <person name="Tsamla T."/>
            <person name="Tsomo N."/>
            <person name="Vallee D."/>
            <person name="Vassiliev H."/>
            <person name="Venkataraman V."/>
            <person name="Vinson J."/>
            <person name="Vo A."/>
            <person name="Wade C."/>
            <person name="Wang S."/>
            <person name="Wangchuk T."/>
            <person name="Wangdi T."/>
            <person name="Whittaker C."/>
            <person name="Wilkinson J."/>
            <person name="Wu Y."/>
            <person name="Wyman D."/>
            <person name="Yadav S."/>
            <person name="Yang S."/>
            <person name="Yang X."/>
            <person name="Yeager S."/>
            <person name="Yee E."/>
            <person name="Young G."/>
            <person name="Zainoun J."/>
            <person name="Zembeck L."/>
            <person name="Zimmer A."/>
            <person name="Zody M."/>
            <person name="Lander E."/>
        </authorList>
    </citation>
    <scope>NUCLEOTIDE SEQUENCE [LARGE SCALE GENOMIC DNA]</scope>
</reference>
<proteinExistence type="predicted"/>
<evidence type="ECO:0000313" key="7">
    <source>
        <dbReference type="Proteomes" id="UP000007875"/>
    </source>
</evidence>
<feature type="region of interest" description="Disordered" evidence="4">
    <location>
        <begin position="106"/>
        <end position="198"/>
    </location>
</feature>
<dbReference type="HOGENOM" id="CLU_543957_0_0_1"/>
<dbReference type="STRING" id="51511.ENSCSAVP00000008414"/>
<keyword evidence="1" id="KW-0805">Transcription regulation</keyword>
<evidence type="ECO:0000256" key="1">
    <source>
        <dbReference type="ARBA" id="ARBA00023015"/>
    </source>
</evidence>
<evidence type="ECO:0000313" key="6">
    <source>
        <dbReference type="Ensembl" id="ENSCSAVP00000008414.1"/>
    </source>
</evidence>
<dbReference type="SMART" id="SM00338">
    <property type="entry name" value="BRLZ"/>
    <property type="match status" value="1"/>
</dbReference>
<reference evidence="6" key="2">
    <citation type="submission" date="2025-08" db="UniProtKB">
        <authorList>
            <consortium name="Ensembl"/>
        </authorList>
    </citation>
    <scope>IDENTIFICATION</scope>
</reference>
<organism evidence="6 7">
    <name type="scientific">Ciona savignyi</name>
    <name type="common">Pacific transparent sea squirt</name>
    <dbReference type="NCBI Taxonomy" id="51511"/>
    <lineage>
        <taxon>Eukaryota</taxon>
        <taxon>Metazoa</taxon>
        <taxon>Chordata</taxon>
        <taxon>Tunicata</taxon>
        <taxon>Ascidiacea</taxon>
        <taxon>Phlebobranchia</taxon>
        <taxon>Cionidae</taxon>
        <taxon>Ciona</taxon>
    </lineage>
</organism>
<keyword evidence="2" id="KW-0238">DNA-binding</keyword>
<dbReference type="InterPro" id="IPR004827">
    <property type="entry name" value="bZIP"/>
</dbReference>
<dbReference type="SUPFAM" id="SSF57959">
    <property type="entry name" value="Leucine zipper domain"/>
    <property type="match status" value="1"/>
</dbReference>
<name>H2YSV4_CIOSA</name>
<reference evidence="6" key="3">
    <citation type="submission" date="2025-09" db="UniProtKB">
        <authorList>
            <consortium name="Ensembl"/>
        </authorList>
    </citation>
    <scope>IDENTIFICATION</scope>
</reference>
<dbReference type="FunFam" id="1.20.5.170:FF:000006">
    <property type="entry name" value="fos-related antigen 2 isoform X1"/>
    <property type="match status" value="1"/>
</dbReference>
<dbReference type="PANTHER" id="PTHR23351:SF24">
    <property type="entry name" value="ACTIVATING TRANSCRIPTION FACTOR 3-RELATED"/>
    <property type="match status" value="1"/>
</dbReference>
<evidence type="ECO:0000259" key="5">
    <source>
        <dbReference type="PROSITE" id="PS50217"/>
    </source>
</evidence>
<dbReference type="PANTHER" id="PTHR23351">
    <property type="entry name" value="FOS TRANSCRIPTION FACTOR-RELATED"/>
    <property type="match status" value="1"/>
</dbReference>
<dbReference type="GO" id="GO:0000978">
    <property type="term" value="F:RNA polymerase II cis-regulatory region sequence-specific DNA binding"/>
    <property type="evidence" value="ECO:0007669"/>
    <property type="project" value="TreeGrafter"/>
</dbReference>
<dbReference type="GeneTree" id="ENSGT00940000174250"/>